<dbReference type="InterPro" id="IPR009003">
    <property type="entry name" value="Peptidase_S1_PA"/>
</dbReference>
<keyword evidence="1" id="KW-1133">Transmembrane helix</keyword>
<evidence type="ECO:0000313" key="5">
    <source>
        <dbReference type="Proteomes" id="UP000307706"/>
    </source>
</evidence>
<dbReference type="PANTHER" id="PTHR43019">
    <property type="entry name" value="SERINE ENDOPROTEASE DEGS"/>
    <property type="match status" value="1"/>
</dbReference>
<dbReference type="InterPro" id="IPR043504">
    <property type="entry name" value="Peptidase_S1_PA_chymotrypsin"/>
</dbReference>
<comment type="caution">
    <text evidence="3">The sequence shown here is derived from an EMBL/GenBank/DDBJ whole genome shotgun (WGS) entry which is preliminary data.</text>
</comment>
<dbReference type="Gene3D" id="2.40.10.10">
    <property type="entry name" value="Trypsin-like serine proteases"/>
    <property type="match status" value="2"/>
</dbReference>
<evidence type="ECO:0000256" key="1">
    <source>
        <dbReference type="SAM" id="Phobius"/>
    </source>
</evidence>
<organism evidence="3 5">
    <name type="scientific">Pseudoalteromonas citrea</name>
    <dbReference type="NCBI Taxonomy" id="43655"/>
    <lineage>
        <taxon>Bacteria</taxon>
        <taxon>Pseudomonadati</taxon>
        <taxon>Pseudomonadota</taxon>
        <taxon>Gammaproteobacteria</taxon>
        <taxon>Alteromonadales</taxon>
        <taxon>Pseudoalteromonadaceae</taxon>
        <taxon>Pseudoalteromonas</taxon>
    </lineage>
</organism>
<evidence type="ECO:0000313" key="4">
    <source>
        <dbReference type="Proteomes" id="UP000305730"/>
    </source>
</evidence>
<reference evidence="4 5" key="2">
    <citation type="submission" date="2019-06" db="EMBL/GenBank/DDBJ databases">
        <title>Co-occurence of chitin degradation, pigmentation and bioactivity in marine Pseudoalteromonas.</title>
        <authorList>
            <person name="Sonnenschein E.C."/>
            <person name="Bech P.K."/>
        </authorList>
    </citation>
    <scope>NUCLEOTIDE SEQUENCE [LARGE SCALE GENOMIC DNA]</scope>
    <source>
        <strain evidence="5">S2231</strain>
        <strain evidence="2 4">S2233</strain>
    </source>
</reference>
<keyword evidence="1" id="KW-0472">Membrane</keyword>
<reference evidence="3" key="3">
    <citation type="submission" date="2019-09" db="EMBL/GenBank/DDBJ databases">
        <title>Co-occurence of chitin degradation, pigmentation and bioactivity in marine Pseudoalteromonas.</title>
        <authorList>
            <person name="Sonnenschein E.C."/>
            <person name="Bech P.K."/>
        </authorList>
    </citation>
    <scope>NUCLEOTIDE SEQUENCE</scope>
    <source>
        <strain evidence="3">S2231</strain>
    </source>
</reference>
<accession>A0A5S3XRU5</accession>
<dbReference type="AlphaFoldDB" id="A0A5S3XRU5"/>
<protein>
    <recommendedName>
        <fullName evidence="6">Serine protease</fullName>
    </recommendedName>
</protein>
<dbReference type="Proteomes" id="UP000305730">
    <property type="component" value="Unassembled WGS sequence"/>
</dbReference>
<gene>
    <name evidence="3" type="ORF">CWB96_06215</name>
    <name evidence="2" type="ORF">CWB97_13525</name>
</gene>
<evidence type="ECO:0000313" key="2">
    <source>
        <dbReference type="EMBL" id="TMP41783.1"/>
    </source>
</evidence>
<proteinExistence type="predicted"/>
<evidence type="ECO:0008006" key="6">
    <source>
        <dbReference type="Google" id="ProtNLM"/>
    </source>
</evidence>
<dbReference type="Proteomes" id="UP000307706">
    <property type="component" value="Unassembled WGS sequence"/>
</dbReference>
<dbReference type="EMBL" id="PNCL01000023">
    <property type="protein sequence ID" value="TMP60560.1"/>
    <property type="molecule type" value="Genomic_DNA"/>
</dbReference>
<dbReference type="SUPFAM" id="SSF50494">
    <property type="entry name" value="Trypsin-like serine proteases"/>
    <property type="match status" value="1"/>
</dbReference>
<keyword evidence="4" id="KW-1185">Reference proteome</keyword>
<dbReference type="Pfam" id="PF13365">
    <property type="entry name" value="Trypsin_2"/>
    <property type="match status" value="1"/>
</dbReference>
<evidence type="ECO:0000313" key="3">
    <source>
        <dbReference type="EMBL" id="TMP60560.1"/>
    </source>
</evidence>
<sequence length="568" mass="63930">MTLAPYEAENSMIHRQRSLGLRVLRYVAALYVRVVIGTLLTVNLASGAQFDPETLSMSTVKVVIKSTEGVKGVATGFVWQTPSQIVTSLHVLGSHPNAQIIIEFNKKRRRASVSKILPEADLVLLTVSRPLKNWQPLRAFQTEKPTYRASVTALGFNRGALAMSTRELLKGYAKPEVLKQFLPPNAVEKLSVSNIPDINLPIYYLDGSLLPGFSGAPVFDRKGQLIGVGNGGLEDGAASVSWVIPAYHLTNLVHSPIVQLPKLLNISASVFTLDTQAVQAYKAYVPPFKPRFKDFFLPSVYASNPREMRPLISSSEPIRVTQVRYKNYLFTKVKTRSLAQLLASSARPAEIHRAVVLFTKIFNGRVIDFSNTQFDVYTDAYYGINLVVPHGASLIVDDNGYLVTQSTHLCRLCPYELQFHGQTLDKVDRRKMSSQPLVFMRERLKDHAKELNEEGEFFEYTDFQTIRHFGDRRYVLNSVFANFNEPFVANYELNYLLIATNRDNWFQAQAINTAFSDDYLKKLVRYQGVNCSAISLTQDQIAFCNSIDVAFSTFMSAHLMGFSNRFYP</sequence>
<reference evidence="4 5" key="1">
    <citation type="submission" date="2017-12" db="EMBL/GenBank/DDBJ databases">
        <authorList>
            <person name="Paulsen S."/>
            <person name="Gram L.K."/>
        </authorList>
    </citation>
    <scope>NUCLEOTIDE SEQUENCE [LARGE SCALE GENOMIC DNA]</scope>
    <source>
        <strain evidence="3 5">S2231</strain>
        <strain evidence="2 4">S2233</strain>
    </source>
</reference>
<keyword evidence="1" id="KW-0812">Transmembrane</keyword>
<feature type="transmembrane region" description="Helical" evidence="1">
    <location>
        <begin position="23"/>
        <end position="45"/>
    </location>
</feature>
<dbReference type="EMBL" id="PNCK01000047">
    <property type="protein sequence ID" value="TMP41783.1"/>
    <property type="molecule type" value="Genomic_DNA"/>
</dbReference>
<dbReference type="OrthoDB" id="9766361at2"/>
<dbReference type="PANTHER" id="PTHR43019:SF23">
    <property type="entry name" value="PROTEASE DO-LIKE 5, CHLOROPLASTIC"/>
    <property type="match status" value="1"/>
</dbReference>
<name>A0A5S3XRU5_9GAMM</name>